<dbReference type="InterPro" id="IPR008979">
    <property type="entry name" value="Galactose-bd-like_sf"/>
</dbReference>
<evidence type="ECO:0000256" key="1">
    <source>
        <dbReference type="SAM" id="Phobius"/>
    </source>
</evidence>
<dbReference type="Pfam" id="PF13163">
    <property type="entry name" value="DUF3999"/>
    <property type="match status" value="1"/>
</dbReference>
<dbReference type="SUPFAM" id="SSF49785">
    <property type="entry name" value="Galactose-binding domain-like"/>
    <property type="match status" value="1"/>
</dbReference>
<sequence length="410" mass="48006">MNKLTFSNLFFALILFANLGFAQEYKFNYQRNLEGITDGWHSIEIPVDAYSKLNSDFSDVRILGILANGDTVEAPYIIQVQSDSYDNKVIDFNLINEVKKSGSYYYTFELPNEQMVNSVSLSFNRSNFNWLVTLEGSQNQQEWFTILKKNRIVGIENNNTSYQYTTLEFKNVSYKYLRLKIPSSKNPRFNKATIEEKILTKGVYTSPMIESFKVVEHNERNETEVLLSLQKMEPISFIKLQIVDSMDYYRPVSVEYAIDSIKNNKGWQYLYRSLFTSTLSSLNKKGYNFPNQVLKHLRITIKNYDNEPLTFSKAKIHGNPHKLIARFTKPATYYLVYGNKRAYVPNYDITRFEDNIPKKNKQLIVGDEVFIEEEVKAEKEALFKDDIWLWAIMIFAVFILGWFSLKMLKN</sequence>
<dbReference type="InterPro" id="IPR025060">
    <property type="entry name" value="DUF3999"/>
</dbReference>
<evidence type="ECO:0000313" key="2">
    <source>
        <dbReference type="EMBL" id="VAW28447.1"/>
    </source>
</evidence>
<gene>
    <name evidence="2" type="ORF">MNBD_BACTEROID06-1518</name>
</gene>
<proteinExistence type="predicted"/>
<keyword evidence="1" id="KW-0812">Transmembrane</keyword>
<keyword evidence="1" id="KW-0472">Membrane</keyword>
<dbReference type="EMBL" id="UOES01000404">
    <property type="protein sequence ID" value="VAW28447.1"/>
    <property type="molecule type" value="Genomic_DNA"/>
</dbReference>
<feature type="transmembrane region" description="Helical" evidence="1">
    <location>
        <begin position="387"/>
        <end position="405"/>
    </location>
</feature>
<keyword evidence="1" id="KW-1133">Transmembrane helix</keyword>
<protein>
    <recommendedName>
        <fullName evidence="3">DUF3999 family protein</fullName>
    </recommendedName>
</protein>
<dbReference type="AlphaFoldDB" id="A0A3B0UT69"/>
<reference evidence="2" key="1">
    <citation type="submission" date="2018-06" db="EMBL/GenBank/DDBJ databases">
        <authorList>
            <person name="Zhirakovskaya E."/>
        </authorList>
    </citation>
    <scope>NUCLEOTIDE SEQUENCE</scope>
</reference>
<name>A0A3B0UT69_9ZZZZ</name>
<accession>A0A3B0UT69</accession>
<organism evidence="2">
    <name type="scientific">hydrothermal vent metagenome</name>
    <dbReference type="NCBI Taxonomy" id="652676"/>
    <lineage>
        <taxon>unclassified sequences</taxon>
        <taxon>metagenomes</taxon>
        <taxon>ecological metagenomes</taxon>
    </lineage>
</organism>
<dbReference type="Gene3D" id="2.60.120.260">
    <property type="entry name" value="Galactose-binding domain-like"/>
    <property type="match status" value="1"/>
</dbReference>
<evidence type="ECO:0008006" key="3">
    <source>
        <dbReference type="Google" id="ProtNLM"/>
    </source>
</evidence>